<dbReference type="InterPro" id="IPR051043">
    <property type="entry name" value="Sulfatase_Mod_Factor_Kinase"/>
</dbReference>
<dbReference type="SUPFAM" id="SSF56436">
    <property type="entry name" value="C-type lectin-like"/>
    <property type="match status" value="1"/>
</dbReference>
<accession>A0A382BD66</accession>
<dbReference type="EMBL" id="UINC01029282">
    <property type="protein sequence ID" value="SVB11736.1"/>
    <property type="molecule type" value="Genomic_DNA"/>
</dbReference>
<proteinExistence type="predicted"/>
<evidence type="ECO:0000313" key="2">
    <source>
        <dbReference type="EMBL" id="SVB11736.1"/>
    </source>
</evidence>
<dbReference type="Pfam" id="PF03781">
    <property type="entry name" value="FGE-sulfatase"/>
    <property type="match status" value="1"/>
</dbReference>
<reference evidence="2" key="1">
    <citation type="submission" date="2018-05" db="EMBL/GenBank/DDBJ databases">
        <authorList>
            <person name="Lanie J.A."/>
            <person name="Ng W.-L."/>
            <person name="Kazmierczak K.M."/>
            <person name="Andrzejewski T.M."/>
            <person name="Davidsen T.M."/>
            <person name="Wayne K.J."/>
            <person name="Tettelin H."/>
            <person name="Glass J.I."/>
            <person name="Rusch D."/>
            <person name="Podicherti R."/>
            <person name="Tsui H.-C.T."/>
            <person name="Winkler M.E."/>
        </authorList>
    </citation>
    <scope>NUCLEOTIDE SEQUENCE</scope>
</reference>
<dbReference type="GO" id="GO:0120147">
    <property type="term" value="F:formylglycine-generating oxidase activity"/>
    <property type="evidence" value="ECO:0007669"/>
    <property type="project" value="TreeGrafter"/>
</dbReference>
<gene>
    <name evidence="2" type="ORF">METZ01_LOCUS164590</name>
</gene>
<dbReference type="AlphaFoldDB" id="A0A382BD66"/>
<organism evidence="2">
    <name type="scientific">marine metagenome</name>
    <dbReference type="NCBI Taxonomy" id="408172"/>
    <lineage>
        <taxon>unclassified sequences</taxon>
        <taxon>metagenomes</taxon>
        <taxon>ecological metagenomes</taxon>
    </lineage>
</organism>
<sequence>MVYIPDGDFIMGHPSDPETKKGKLVNQEAFFIDRFEVTREQFGAFNSDYSFHSQKARYPVSMVTFETAERYCKSKGRRLPTEAEWEKAARGPDGRKWPWKIYHEHPNNGFSGFIPEVVDQRDEWISPYGVYGMGHNVWEWISDWYISDNVLEADRKRYKVIRGGLTQTHTAIKFTPTYFRNKMDPTAYFNFIGFRCACSINCG</sequence>
<dbReference type="InterPro" id="IPR016187">
    <property type="entry name" value="CTDL_fold"/>
</dbReference>
<dbReference type="InterPro" id="IPR005532">
    <property type="entry name" value="SUMF_dom"/>
</dbReference>
<protein>
    <recommendedName>
        <fullName evidence="1">Sulfatase-modifying factor enzyme-like domain-containing protein</fullName>
    </recommendedName>
</protein>
<dbReference type="PANTHER" id="PTHR23150">
    <property type="entry name" value="SULFATASE MODIFYING FACTOR 1, 2"/>
    <property type="match status" value="1"/>
</dbReference>
<dbReference type="PANTHER" id="PTHR23150:SF19">
    <property type="entry name" value="FORMYLGLYCINE-GENERATING ENZYME"/>
    <property type="match status" value="1"/>
</dbReference>
<dbReference type="InterPro" id="IPR042095">
    <property type="entry name" value="SUMF_sf"/>
</dbReference>
<feature type="domain" description="Sulfatase-modifying factor enzyme-like" evidence="1">
    <location>
        <begin position="1"/>
        <end position="197"/>
    </location>
</feature>
<name>A0A382BD66_9ZZZZ</name>
<evidence type="ECO:0000259" key="1">
    <source>
        <dbReference type="Pfam" id="PF03781"/>
    </source>
</evidence>
<dbReference type="Gene3D" id="3.90.1580.10">
    <property type="entry name" value="paralog of FGE (formylglycine-generating enzyme)"/>
    <property type="match status" value="1"/>
</dbReference>